<dbReference type="OrthoDB" id="9124519at2"/>
<dbReference type="Pfam" id="PF08448">
    <property type="entry name" value="PAS_4"/>
    <property type="match status" value="1"/>
</dbReference>
<keyword evidence="11" id="KW-1185">Reference proteome</keyword>
<dbReference type="InterPro" id="IPR035965">
    <property type="entry name" value="PAS-like_dom_sf"/>
</dbReference>
<dbReference type="InterPro" id="IPR003594">
    <property type="entry name" value="HATPase_dom"/>
</dbReference>
<dbReference type="SMART" id="SM00086">
    <property type="entry name" value="PAC"/>
    <property type="match status" value="2"/>
</dbReference>
<gene>
    <name evidence="10" type="ORF">SAMN05421761_1092</name>
</gene>
<evidence type="ECO:0000256" key="4">
    <source>
        <dbReference type="ARBA" id="ARBA00022679"/>
    </source>
</evidence>
<feature type="domain" description="Histidine kinase" evidence="7">
    <location>
        <begin position="367"/>
        <end position="579"/>
    </location>
</feature>
<dbReference type="PANTHER" id="PTHR43304:SF1">
    <property type="entry name" value="PAC DOMAIN-CONTAINING PROTEIN"/>
    <property type="match status" value="1"/>
</dbReference>
<proteinExistence type="predicted"/>
<evidence type="ECO:0000313" key="11">
    <source>
        <dbReference type="Proteomes" id="UP000186026"/>
    </source>
</evidence>
<keyword evidence="5" id="KW-0418">Kinase</keyword>
<dbReference type="InterPro" id="IPR005467">
    <property type="entry name" value="His_kinase_dom"/>
</dbReference>
<dbReference type="SMART" id="SM00091">
    <property type="entry name" value="PAS"/>
    <property type="match status" value="2"/>
</dbReference>
<dbReference type="EC" id="2.7.13.3" evidence="2"/>
<dbReference type="InterPro" id="IPR000700">
    <property type="entry name" value="PAS-assoc_C"/>
</dbReference>
<dbReference type="GO" id="GO:0000155">
    <property type="term" value="F:phosphorelay sensor kinase activity"/>
    <property type="evidence" value="ECO:0007669"/>
    <property type="project" value="InterPro"/>
</dbReference>
<evidence type="ECO:0000256" key="5">
    <source>
        <dbReference type="ARBA" id="ARBA00022777"/>
    </source>
</evidence>
<dbReference type="InterPro" id="IPR003661">
    <property type="entry name" value="HisK_dim/P_dom"/>
</dbReference>
<dbReference type="SUPFAM" id="SSF55874">
    <property type="entry name" value="ATPase domain of HSP90 chaperone/DNA topoisomerase II/histidine kinase"/>
    <property type="match status" value="1"/>
</dbReference>
<reference evidence="11" key="1">
    <citation type="submission" date="2017-01" db="EMBL/GenBank/DDBJ databases">
        <authorList>
            <person name="Varghese N."/>
            <person name="Submissions S."/>
        </authorList>
    </citation>
    <scope>NUCLEOTIDE SEQUENCE [LARGE SCALE GENOMIC DNA]</scope>
    <source>
        <strain evidence="11">DSM 46698</strain>
    </source>
</reference>
<feature type="domain" description="PAC" evidence="9">
    <location>
        <begin position="290"/>
        <end position="342"/>
    </location>
</feature>
<dbReference type="InterPro" id="IPR001610">
    <property type="entry name" value="PAC"/>
</dbReference>
<evidence type="ECO:0000259" key="7">
    <source>
        <dbReference type="PROSITE" id="PS50109"/>
    </source>
</evidence>
<keyword evidence="4" id="KW-0808">Transferase</keyword>
<dbReference type="InterPro" id="IPR004358">
    <property type="entry name" value="Sig_transdc_His_kin-like_C"/>
</dbReference>
<accession>A0A1N7NA04</accession>
<evidence type="ECO:0000256" key="3">
    <source>
        <dbReference type="ARBA" id="ARBA00022553"/>
    </source>
</evidence>
<dbReference type="Gene3D" id="3.30.565.10">
    <property type="entry name" value="Histidine kinase-like ATPase, C-terminal domain"/>
    <property type="match status" value="1"/>
</dbReference>
<dbReference type="InterPro" id="IPR013656">
    <property type="entry name" value="PAS_4"/>
</dbReference>
<dbReference type="PANTHER" id="PTHR43304">
    <property type="entry name" value="PHYTOCHROME-LIKE PROTEIN CPH1"/>
    <property type="match status" value="1"/>
</dbReference>
<dbReference type="SUPFAM" id="SSF55785">
    <property type="entry name" value="PYP-like sensor domain (PAS domain)"/>
    <property type="match status" value="3"/>
</dbReference>
<dbReference type="InterPro" id="IPR036890">
    <property type="entry name" value="HATPase_C_sf"/>
</dbReference>
<dbReference type="PROSITE" id="PS50113">
    <property type="entry name" value="PAC"/>
    <property type="match status" value="1"/>
</dbReference>
<dbReference type="PRINTS" id="PR00344">
    <property type="entry name" value="BCTRLSENSOR"/>
</dbReference>
<dbReference type="InterPro" id="IPR052162">
    <property type="entry name" value="Sensor_kinase/Photoreceptor"/>
</dbReference>
<keyword evidence="3" id="KW-0597">Phosphoprotein</keyword>
<evidence type="ECO:0000259" key="9">
    <source>
        <dbReference type="PROSITE" id="PS50113"/>
    </source>
</evidence>
<dbReference type="CDD" id="cd00082">
    <property type="entry name" value="HisKA"/>
    <property type="match status" value="1"/>
</dbReference>
<dbReference type="CDD" id="cd00130">
    <property type="entry name" value="PAS"/>
    <property type="match status" value="1"/>
</dbReference>
<dbReference type="Pfam" id="PF13426">
    <property type="entry name" value="PAS_9"/>
    <property type="match status" value="1"/>
</dbReference>
<dbReference type="SMART" id="SM00388">
    <property type="entry name" value="HisKA"/>
    <property type="match status" value="1"/>
</dbReference>
<dbReference type="Pfam" id="PF08447">
    <property type="entry name" value="PAS_3"/>
    <property type="match status" value="1"/>
</dbReference>
<evidence type="ECO:0000313" key="10">
    <source>
        <dbReference type="EMBL" id="SIS95088.1"/>
    </source>
</evidence>
<dbReference type="InterPro" id="IPR036097">
    <property type="entry name" value="HisK_dim/P_sf"/>
</dbReference>
<dbReference type="Pfam" id="PF00512">
    <property type="entry name" value="HisKA"/>
    <property type="match status" value="1"/>
</dbReference>
<dbReference type="FunFam" id="3.30.565.10:FF:000006">
    <property type="entry name" value="Sensor histidine kinase WalK"/>
    <property type="match status" value="1"/>
</dbReference>
<protein>
    <recommendedName>
        <fullName evidence="2">histidine kinase</fullName>
        <ecNumber evidence="2">2.7.13.3</ecNumber>
    </recommendedName>
</protein>
<dbReference type="NCBIfam" id="TIGR00229">
    <property type="entry name" value="sensory_box"/>
    <property type="match status" value="3"/>
</dbReference>
<organism evidence="10 11">
    <name type="scientific">Belliella pelovolcani</name>
    <dbReference type="NCBI Taxonomy" id="529505"/>
    <lineage>
        <taxon>Bacteria</taxon>
        <taxon>Pseudomonadati</taxon>
        <taxon>Bacteroidota</taxon>
        <taxon>Cytophagia</taxon>
        <taxon>Cytophagales</taxon>
        <taxon>Cyclobacteriaceae</taxon>
        <taxon>Belliella</taxon>
    </lineage>
</organism>
<dbReference type="SUPFAM" id="SSF47384">
    <property type="entry name" value="Homodimeric domain of signal transducing histidine kinase"/>
    <property type="match status" value="1"/>
</dbReference>
<sequence>MNHCALLNLGYSSEEIKELTPVDIKPNYALDDFKKLVAPLINHQENKIVFFTIHQRKNQSTYPVEVHLQLVEERGIQEFLAIILDITDRKKAEIDMLNALEEKKKILESIGDAFFAMDKNYKVTYWNQTAEKLLHVKKDNILNKNLWDVFPDAINLPSYHNYKKVMETGEAITFEDYYGKWFEVNAYPAEDGISVFFRDIDYKKEAELEILKANERFQKVAQATADAIWDWDIANDQFYRTDGFEALFGYEVKKNFKEAEFWQDSFYLEDIPKVKGSLKKALADTTQEYWQAEYRVHHQTEGIKTVIDKGIIIRDESGKAIRMVGAMTDITERIKQEQAVKELNIKLQKHIKELELSNEQLEQFAFINSHDLQEPLRMITSFMNQLQRKYGGVLDEKAHQYIHFATDGARRMKQIILDLLEYSRAGNAMEDQIEIDLNELFAQYKILRRKVIQEKDVQFINHGLPKIMGPIAALTQTLHSLLDNAVKYTKQNEPPLIEISAQEESDHYIIQIKDHGIGIDAKFFDKIFIIFQRLHDKEQFDGTGLGLAVAKKHVDSWGGKIWVESTLGKGSSFYFTIKK</sequence>
<dbReference type="Gene3D" id="1.10.287.130">
    <property type="match status" value="1"/>
</dbReference>
<evidence type="ECO:0000256" key="6">
    <source>
        <dbReference type="SAM" id="Coils"/>
    </source>
</evidence>
<evidence type="ECO:0000259" key="8">
    <source>
        <dbReference type="PROSITE" id="PS50112"/>
    </source>
</evidence>
<dbReference type="STRING" id="529505.SAMN05421761_1092"/>
<name>A0A1N7NA04_9BACT</name>
<dbReference type="InterPro" id="IPR013655">
    <property type="entry name" value="PAS_fold_3"/>
</dbReference>
<evidence type="ECO:0000256" key="2">
    <source>
        <dbReference type="ARBA" id="ARBA00012438"/>
    </source>
</evidence>
<dbReference type="PROSITE" id="PS50109">
    <property type="entry name" value="HIS_KIN"/>
    <property type="match status" value="1"/>
</dbReference>
<feature type="domain" description="PAS" evidence="8">
    <location>
        <begin position="99"/>
        <end position="146"/>
    </location>
</feature>
<feature type="coiled-coil region" evidence="6">
    <location>
        <begin position="333"/>
        <end position="364"/>
    </location>
</feature>
<keyword evidence="6" id="KW-0175">Coiled coil</keyword>
<dbReference type="EMBL" id="FTOP01000009">
    <property type="protein sequence ID" value="SIS95088.1"/>
    <property type="molecule type" value="Genomic_DNA"/>
</dbReference>
<comment type="catalytic activity">
    <reaction evidence="1">
        <text>ATP + protein L-histidine = ADP + protein N-phospho-L-histidine.</text>
        <dbReference type="EC" id="2.7.13.3"/>
    </reaction>
</comment>
<dbReference type="Proteomes" id="UP000186026">
    <property type="component" value="Unassembled WGS sequence"/>
</dbReference>
<dbReference type="SMART" id="SM00387">
    <property type="entry name" value="HATPase_c"/>
    <property type="match status" value="1"/>
</dbReference>
<dbReference type="Gene3D" id="3.30.450.20">
    <property type="entry name" value="PAS domain"/>
    <property type="match status" value="3"/>
</dbReference>
<dbReference type="InterPro" id="IPR000014">
    <property type="entry name" value="PAS"/>
</dbReference>
<dbReference type="PROSITE" id="PS50112">
    <property type="entry name" value="PAS"/>
    <property type="match status" value="1"/>
</dbReference>
<evidence type="ECO:0000256" key="1">
    <source>
        <dbReference type="ARBA" id="ARBA00000085"/>
    </source>
</evidence>
<dbReference type="AlphaFoldDB" id="A0A1N7NA04"/>
<dbReference type="Pfam" id="PF02518">
    <property type="entry name" value="HATPase_c"/>
    <property type="match status" value="1"/>
</dbReference>